<name>A0A088CD31_9CAUD</name>
<reference evidence="2 3" key="1">
    <citation type="journal article" date="2014" name="Emerg. Infect. Dis.">
        <title>Clinical Isolates of Shiga Toxin 1a-Producing Shigella flexneri with an Epidemiological Link to Recent Travel to Hispaniola.</title>
        <authorList>
            <person name="Gray M.D."/>
            <person name="Lampel K.A."/>
            <person name="Strockbine N.A."/>
            <person name="Fernandez R.E."/>
            <person name="Melton-Celsa A.R."/>
            <person name="Maurelli A.T."/>
        </authorList>
    </citation>
    <scope>NUCLEOTIDE SEQUENCE [LARGE SCALE GENOMIC DNA]</scope>
</reference>
<evidence type="ECO:0000313" key="3">
    <source>
        <dbReference type="Proteomes" id="UP000029366"/>
    </source>
</evidence>
<sequence length="90" mass="10032">MSRKTEFKGTAASRRRAHRAELQSLEASSADKLHRPTPSRVYLQCKRKAAMRAEVVTITTLTRKYEGSTCLPNTALYAAGYRKSGTITAR</sequence>
<feature type="region of interest" description="Disordered" evidence="1">
    <location>
        <begin position="1"/>
        <end position="39"/>
    </location>
</feature>
<dbReference type="InterPro" id="IPR057902">
    <property type="entry name" value="N_peptide"/>
</dbReference>
<dbReference type="RefSeq" id="YP_009100233.1">
    <property type="nucleotide sequence ID" value="NC_025434.1"/>
</dbReference>
<dbReference type="OrthoDB" id="15920at10239"/>
<dbReference type="Pfam" id="PF25694">
    <property type="entry name" value="N_peptide"/>
    <property type="match status" value="1"/>
</dbReference>
<dbReference type="KEGG" id="vg:22277176"/>
<evidence type="ECO:0000313" key="2">
    <source>
        <dbReference type="EMBL" id="AHZ95178.1"/>
    </source>
</evidence>
<organism evidence="2 3">
    <name type="scientific">Shigella phage POCJ13</name>
    <dbReference type="NCBI Taxonomy" id="1498227"/>
    <lineage>
        <taxon>Viruses</taxon>
        <taxon>Duplodnaviria</taxon>
        <taxon>Heunggongvirae</taxon>
        <taxon>Uroviricota</taxon>
        <taxon>Caudoviricetes</taxon>
        <taxon>Sepvirinae</taxon>
        <taxon>Diegovirus</taxon>
        <taxon>Diegovirus POCJ13</taxon>
    </lineage>
</organism>
<accession>A0A088CD31</accession>
<evidence type="ECO:0000256" key="1">
    <source>
        <dbReference type="SAM" id="MobiDB-lite"/>
    </source>
</evidence>
<keyword evidence="3" id="KW-1185">Reference proteome</keyword>
<dbReference type="EMBL" id="KJ603229">
    <property type="protein sequence ID" value="AHZ95178.1"/>
    <property type="molecule type" value="Genomic_DNA"/>
</dbReference>
<proteinExistence type="predicted"/>
<protein>
    <submittedName>
        <fullName evidence="2">Antitermination protein N</fullName>
    </submittedName>
</protein>
<dbReference type="GeneID" id="22277176"/>
<dbReference type="Proteomes" id="UP000029366">
    <property type="component" value="Segment"/>
</dbReference>